<feature type="compositionally biased region" description="Polar residues" evidence="1">
    <location>
        <begin position="22"/>
        <end position="43"/>
    </location>
</feature>
<evidence type="ECO:0000313" key="4">
    <source>
        <dbReference type="Proteomes" id="UP000434276"/>
    </source>
</evidence>
<organism evidence="3 4">
    <name type="scientific">Arabidopsis thaliana</name>
    <name type="common">Mouse-ear cress</name>
    <dbReference type="NCBI Taxonomy" id="3702"/>
    <lineage>
        <taxon>Eukaryota</taxon>
        <taxon>Viridiplantae</taxon>
        <taxon>Streptophyta</taxon>
        <taxon>Embryophyta</taxon>
        <taxon>Tracheophyta</taxon>
        <taxon>Spermatophyta</taxon>
        <taxon>Magnoliopsida</taxon>
        <taxon>eudicotyledons</taxon>
        <taxon>Gunneridae</taxon>
        <taxon>Pentapetalae</taxon>
        <taxon>rosids</taxon>
        <taxon>malvids</taxon>
        <taxon>Brassicales</taxon>
        <taxon>Brassicaceae</taxon>
        <taxon>Camelineae</taxon>
        <taxon>Arabidopsis</taxon>
    </lineage>
</organism>
<feature type="region of interest" description="Disordered" evidence="1">
    <location>
        <begin position="22"/>
        <end position="367"/>
    </location>
</feature>
<dbReference type="KEGG" id="ath:AT4G00890"/>
<reference evidence="3 4" key="1">
    <citation type="submission" date="2019-12" db="EMBL/GenBank/DDBJ databases">
        <authorList>
            <person name="Jiao W.-B."/>
            <person name="Schneeberger K."/>
        </authorList>
    </citation>
    <scope>NUCLEOTIDE SEQUENCE [LARGE SCALE GENOMIC DNA]</scope>
    <source>
        <strain evidence="4">cv. C24</strain>
    </source>
</reference>
<dbReference type="Proteomes" id="UP000434276">
    <property type="component" value="Unassembled WGS sequence"/>
</dbReference>
<dbReference type="GeneID" id="826266"/>
<dbReference type="OMA" id="PWRISAI"/>
<feature type="compositionally biased region" description="Low complexity" evidence="1">
    <location>
        <begin position="293"/>
        <end position="309"/>
    </location>
</feature>
<dbReference type="AlphaFoldDB" id="A0A5S9XNQ5"/>
<protein>
    <submittedName>
        <fullName evidence="3">Uncharacterized protein</fullName>
    </submittedName>
</protein>
<sequence length="431" mass="47066">MFNNRQSRRRFRLGNLARLVQLRQSVSSQPPRRTVQETLSQSPPQSPLFHPQSPPEPKSLPLSPLSPKSKEEPESQTMTPLMSKHVKTHRNLLIQSPPKSPPESTESQQQFLASVPLRPLTTEPKTPLSPSSTLKATEESQSQPSPPLESIVETWFRPSPPTSTETGDETQLPIPPPQEAKTPPSSPSMMLNATEEFESQPKPPLLPSKSIDETRLRSPLMSQASSPPPLPSKSIDENETRSQSPPISPPKSDKQARSQTHSSPSPPPLLSPKASENHQSKSPMPPPSPTAQISLSSLKSPIPSPATITAPPPPFSSPLSQTTPSPKPSLPQIEPNQIKSPSPKLTNTESHASPEQNLVKPDANLMNKIPAKNEVPKNRGTLEKKTEPMIMMFINSNVQGFNTSLSLDSSSIDHKPGVHLTIDYDQSCDFS</sequence>
<dbReference type="ExpressionAtlas" id="A0A5S9XNQ5">
    <property type="expression patterns" value="baseline and differential"/>
</dbReference>
<evidence type="ECO:0000256" key="1">
    <source>
        <dbReference type="SAM" id="MobiDB-lite"/>
    </source>
</evidence>
<dbReference type="OrthoDB" id="1114323at2759"/>
<proteinExistence type="predicted"/>
<gene>
    <name evidence="2" type="ordered locus">At4g00890</name>
    <name evidence="3" type="ORF">C24_LOCUS16734</name>
</gene>
<evidence type="ECO:0000313" key="2">
    <source>
        <dbReference type="Araport" id="AT4G00890"/>
    </source>
</evidence>
<feature type="compositionally biased region" description="Polar residues" evidence="1">
    <location>
        <begin position="334"/>
        <end position="356"/>
    </location>
</feature>
<dbReference type="EMBL" id="CACSHJ010000095">
    <property type="protein sequence ID" value="CAA0392881.1"/>
    <property type="molecule type" value="Genomic_DNA"/>
</dbReference>
<dbReference type="Araport" id="AT4G00890"/>
<evidence type="ECO:0000313" key="3">
    <source>
        <dbReference type="EMBL" id="CAA0392881.1"/>
    </source>
</evidence>
<name>A0A5S9XNQ5_ARATH</name>
<accession>A0A5S9XNQ5</accession>